<dbReference type="Pfam" id="PF05119">
    <property type="entry name" value="Terminase_4"/>
    <property type="match status" value="1"/>
</dbReference>
<dbReference type="InterPro" id="IPR006448">
    <property type="entry name" value="Phage_term_ssu_P27"/>
</dbReference>
<organism evidence="2">
    <name type="scientific">Siphoviridae sp. ctmwf23</name>
    <dbReference type="NCBI Taxonomy" id="2827935"/>
    <lineage>
        <taxon>Viruses</taxon>
        <taxon>Duplodnaviria</taxon>
        <taxon>Heunggongvirae</taxon>
        <taxon>Uroviricota</taxon>
        <taxon>Caudoviricetes</taxon>
    </lineage>
</organism>
<reference evidence="2" key="1">
    <citation type="journal article" date="2021" name="Proc. Natl. Acad. Sci. U.S.A.">
        <title>A Catalog of Tens of Thousands of Viruses from Human Metagenomes Reveals Hidden Associations with Chronic Diseases.</title>
        <authorList>
            <person name="Tisza M.J."/>
            <person name="Buck C.B."/>
        </authorList>
    </citation>
    <scope>NUCLEOTIDE SEQUENCE</scope>
    <source>
        <strain evidence="2">Ctmwf23</strain>
    </source>
</reference>
<name>A0A8S5T782_9CAUD</name>
<dbReference type="EMBL" id="BK032763">
    <property type="protein sequence ID" value="DAF59102.1"/>
    <property type="molecule type" value="Genomic_DNA"/>
</dbReference>
<sequence length="148" mass="16443">MRISLGLCSALCKMTQEETACFLRDGLKALGAYSPAFEPLISATAQMAGVCRESYAVLMDDGIVVEEFSREGDSRKRANPAWSIFIEASKELRAQLSELQMTVRTAKFTSGDAVDKLNHILQQIYEETTKSKRSDSTEKRGRRAAAKR</sequence>
<proteinExistence type="predicted"/>
<protein>
    <submittedName>
        <fullName evidence="2">Terminase small subunit</fullName>
    </submittedName>
</protein>
<feature type="region of interest" description="Disordered" evidence="1">
    <location>
        <begin position="128"/>
        <end position="148"/>
    </location>
</feature>
<accession>A0A8S5T782</accession>
<evidence type="ECO:0000256" key="1">
    <source>
        <dbReference type="SAM" id="MobiDB-lite"/>
    </source>
</evidence>
<feature type="compositionally biased region" description="Basic and acidic residues" evidence="1">
    <location>
        <begin position="128"/>
        <end position="139"/>
    </location>
</feature>
<evidence type="ECO:0000313" key="2">
    <source>
        <dbReference type="EMBL" id="DAF59102.1"/>
    </source>
</evidence>